<dbReference type="EMBL" id="BSPL01000023">
    <property type="protein sequence ID" value="GLS72801.1"/>
    <property type="molecule type" value="Genomic_DNA"/>
</dbReference>
<dbReference type="Proteomes" id="UP001157440">
    <property type="component" value="Unassembled WGS sequence"/>
</dbReference>
<evidence type="ECO:0000256" key="1">
    <source>
        <dbReference type="SAM" id="MobiDB-lite"/>
    </source>
</evidence>
<feature type="region of interest" description="Disordered" evidence="1">
    <location>
        <begin position="60"/>
        <end position="97"/>
    </location>
</feature>
<comment type="caution">
    <text evidence="2">The sequence shown here is derived from an EMBL/GenBank/DDBJ whole genome shotgun (WGS) entry which is preliminary data.</text>
</comment>
<keyword evidence="3" id="KW-1185">Reference proteome</keyword>
<name>A0AA37TFB7_9HYPH</name>
<protein>
    <submittedName>
        <fullName evidence="2">Uncharacterized protein</fullName>
    </submittedName>
</protein>
<evidence type="ECO:0000313" key="3">
    <source>
        <dbReference type="Proteomes" id="UP001157440"/>
    </source>
</evidence>
<sequence length="97" mass="10232">MKKQEPRASASHAWGMVGPRARPLLRRRQTAQPCSGRFRGGAGIPGDGRILRGMALQVAAEPRQGNSHTPSVPAISGPVGWRIPSSARASGRAPSRS</sequence>
<accession>A0AA37TFB7</accession>
<evidence type="ECO:0000313" key="2">
    <source>
        <dbReference type="EMBL" id="GLS72801.1"/>
    </source>
</evidence>
<feature type="compositionally biased region" description="Low complexity" evidence="1">
    <location>
        <begin position="84"/>
        <end position="97"/>
    </location>
</feature>
<feature type="region of interest" description="Disordered" evidence="1">
    <location>
        <begin position="1"/>
        <end position="24"/>
    </location>
</feature>
<dbReference type="AlphaFoldDB" id="A0AA37TFB7"/>
<reference evidence="3" key="1">
    <citation type="journal article" date="2019" name="Int. J. Syst. Evol. Microbiol.">
        <title>The Global Catalogue of Microorganisms (GCM) 10K type strain sequencing project: providing services to taxonomists for standard genome sequencing and annotation.</title>
        <authorList>
            <consortium name="The Broad Institute Genomics Platform"/>
            <consortium name="The Broad Institute Genome Sequencing Center for Infectious Disease"/>
            <person name="Wu L."/>
            <person name="Ma J."/>
        </authorList>
    </citation>
    <scope>NUCLEOTIDE SEQUENCE [LARGE SCALE GENOMIC DNA]</scope>
    <source>
        <strain evidence="3">NBRC 103632</strain>
    </source>
</reference>
<proteinExistence type="predicted"/>
<gene>
    <name evidence="2" type="ORF">GCM10007890_48160</name>
</gene>
<organism evidence="2 3">
    <name type="scientific">Methylobacterium tardum</name>
    <dbReference type="NCBI Taxonomy" id="374432"/>
    <lineage>
        <taxon>Bacteria</taxon>
        <taxon>Pseudomonadati</taxon>
        <taxon>Pseudomonadota</taxon>
        <taxon>Alphaproteobacteria</taxon>
        <taxon>Hyphomicrobiales</taxon>
        <taxon>Methylobacteriaceae</taxon>
        <taxon>Methylobacterium</taxon>
    </lineage>
</organism>